<protein>
    <submittedName>
        <fullName evidence="1">Uncharacterized protein</fullName>
    </submittedName>
</protein>
<dbReference type="InterPro" id="IPR011335">
    <property type="entry name" value="Restrct_endonuc-II-like"/>
</dbReference>
<dbReference type="SUPFAM" id="SSF52980">
    <property type="entry name" value="Restriction endonuclease-like"/>
    <property type="match status" value="1"/>
</dbReference>
<accession>A0A5M3TCT4</accession>
<evidence type="ECO:0000313" key="1">
    <source>
        <dbReference type="EMBL" id="GCE95289.1"/>
    </source>
</evidence>
<dbReference type="InterPro" id="IPR015277">
    <property type="entry name" value="Restrct_endonuc_II_AvaI/BsoBI"/>
</dbReference>
<proteinExistence type="predicted"/>
<gene>
    <name evidence="1" type="ORF">NIES46_33520</name>
</gene>
<dbReference type="Gene3D" id="3.40.91.10">
    <property type="match status" value="1"/>
</dbReference>
<evidence type="ECO:0000313" key="2">
    <source>
        <dbReference type="Proteomes" id="UP000326169"/>
    </source>
</evidence>
<sequence>MQVVIYVCKKSELMGINNVQSILALGELKGAIEPAGADEHCQTAQASLNRIRQALYQVGYSPYTFLGNWGATRKWDAQ</sequence>
<keyword evidence="2" id="KW-1185">Reference proteome</keyword>
<dbReference type="Pfam" id="PF09194">
    <property type="entry name" value="Endonuc-BsobI"/>
    <property type="match status" value="1"/>
</dbReference>
<name>A0A5M3TCT4_LIMPL</name>
<reference evidence="1 2" key="1">
    <citation type="journal article" date="2019" name="J Genomics">
        <title>The Draft Genome of a Hydrogen-producing Cyanobacterium, Arthrospira platensis NIES-46.</title>
        <authorList>
            <person name="Suzuki S."/>
            <person name="Yamaguchi H."/>
            <person name="Kawachi M."/>
        </authorList>
    </citation>
    <scope>NUCLEOTIDE SEQUENCE [LARGE SCALE GENOMIC DNA]</scope>
    <source>
        <strain evidence="1 2">NIES-46</strain>
    </source>
</reference>
<dbReference type="EMBL" id="BIMW01000126">
    <property type="protein sequence ID" value="GCE95289.1"/>
    <property type="molecule type" value="Genomic_DNA"/>
</dbReference>
<comment type="caution">
    <text evidence="1">The sequence shown here is derived from an EMBL/GenBank/DDBJ whole genome shotgun (WGS) entry which is preliminary data.</text>
</comment>
<dbReference type="Proteomes" id="UP000326169">
    <property type="component" value="Unassembled WGS sequence"/>
</dbReference>
<organism evidence="1 2">
    <name type="scientific">Limnospira platensis NIES-46</name>
    <dbReference type="NCBI Taxonomy" id="1236695"/>
    <lineage>
        <taxon>Bacteria</taxon>
        <taxon>Bacillati</taxon>
        <taxon>Cyanobacteriota</taxon>
        <taxon>Cyanophyceae</taxon>
        <taxon>Oscillatoriophycideae</taxon>
        <taxon>Oscillatoriales</taxon>
        <taxon>Sirenicapillariaceae</taxon>
        <taxon>Limnospira</taxon>
    </lineage>
</organism>